<feature type="region of interest" description="Disordered" evidence="8">
    <location>
        <begin position="140"/>
        <end position="165"/>
    </location>
</feature>
<dbReference type="InterPro" id="IPR027271">
    <property type="entry name" value="Acetolactate_synth/TF_NikR_C"/>
</dbReference>
<dbReference type="InterPro" id="IPR014864">
    <property type="entry name" value="TF_NikR_Ni-bd_C"/>
</dbReference>
<comment type="cofactor">
    <cofactor evidence="1">
        <name>Ni(2+)</name>
        <dbReference type="ChEBI" id="CHEBI:49786"/>
    </cofactor>
</comment>
<accession>T1BV81</accession>
<comment type="caution">
    <text evidence="11">The sequence shown here is derived from an EMBL/GenBank/DDBJ whole genome shotgun (WGS) entry which is preliminary data.</text>
</comment>
<reference evidence="11" key="1">
    <citation type="submission" date="2013-08" db="EMBL/GenBank/DDBJ databases">
        <authorList>
            <person name="Mendez C."/>
            <person name="Richter M."/>
            <person name="Ferrer M."/>
            <person name="Sanchez J."/>
        </authorList>
    </citation>
    <scope>NUCLEOTIDE SEQUENCE</scope>
</reference>
<dbReference type="InterPro" id="IPR010985">
    <property type="entry name" value="Ribbon_hlx_hlx"/>
</dbReference>
<dbReference type="InterPro" id="IPR045865">
    <property type="entry name" value="ACT-like_dom_sf"/>
</dbReference>
<dbReference type="InterPro" id="IPR050192">
    <property type="entry name" value="CopG/NikR_regulator"/>
</dbReference>
<dbReference type="Gene3D" id="3.30.70.1150">
    <property type="entry name" value="ACT-like. Chain A, domain 2"/>
    <property type="match status" value="1"/>
</dbReference>
<keyword evidence="7" id="KW-0804">Transcription</keyword>
<evidence type="ECO:0000256" key="4">
    <source>
        <dbReference type="ARBA" id="ARBA00022723"/>
    </source>
</evidence>
<evidence type="ECO:0000256" key="2">
    <source>
        <dbReference type="ARBA" id="ARBA00008478"/>
    </source>
</evidence>
<dbReference type="Pfam" id="PF01402">
    <property type="entry name" value="RHH_1"/>
    <property type="match status" value="1"/>
</dbReference>
<gene>
    <name evidence="11" type="ORF">B1B_03728</name>
</gene>
<dbReference type="GO" id="GO:0010045">
    <property type="term" value="P:response to nickel cation"/>
    <property type="evidence" value="ECO:0007669"/>
    <property type="project" value="InterPro"/>
</dbReference>
<dbReference type="GO" id="GO:0003677">
    <property type="term" value="F:DNA binding"/>
    <property type="evidence" value="ECO:0007669"/>
    <property type="project" value="UniProtKB-KW"/>
</dbReference>
<evidence type="ECO:0000259" key="9">
    <source>
        <dbReference type="Pfam" id="PF01402"/>
    </source>
</evidence>
<feature type="domain" description="Ribbon-helix-helix protein CopG" evidence="9">
    <location>
        <begin position="8"/>
        <end position="44"/>
    </location>
</feature>
<dbReference type="GO" id="GO:0016151">
    <property type="term" value="F:nickel cation binding"/>
    <property type="evidence" value="ECO:0007669"/>
    <property type="project" value="InterPro"/>
</dbReference>
<evidence type="ECO:0000256" key="5">
    <source>
        <dbReference type="ARBA" id="ARBA00023015"/>
    </source>
</evidence>
<dbReference type="PANTHER" id="PTHR34719">
    <property type="entry name" value="NICKEL-RESPONSIVE REGULATOR"/>
    <property type="match status" value="1"/>
</dbReference>
<comment type="similarity">
    <text evidence="2">Belongs to the transcriptional regulatory CopG/NikR family.</text>
</comment>
<dbReference type="Gene3D" id="1.10.1220.10">
    <property type="entry name" value="Met repressor-like"/>
    <property type="match status" value="1"/>
</dbReference>
<organism evidence="11">
    <name type="scientific">mine drainage metagenome</name>
    <dbReference type="NCBI Taxonomy" id="410659"/>
    <lineage>
        <taxon>unclassified sequences</taxon>
        <taxon>metagenomes</taxon>
        <taxon>ecological metagenomes</taxon>
    </lineage>
</organism>
<dbReference type="SUPFAM" id="SSF55021">
    <property type="entry name" value="ACT-like"/>
    <property type="match status" value="1"/>
</dbReference>
<evidence type="ECO:0000256" key="6">
    <source>
        <dbReference type="ARBA" id="ARBA00023125"/>
    </source>
</evidence>
<sequence length="165" mass="17697">MGVAKHVVRLGVSLEPELLAQLDRWVRGRNSRSRSDALRSLIRQGQAGERRGDPQADAAGTVTLLYRHDAPQVQRRLTAAQHRWGEHIRSSVHVHLTDGACLEVLILTGSSQEVRRAAEDLKGVKGVVQGEVALTLPALAGGHTGHRHPHRGGHAPGSGQPATNG</sequence>
<keyword evidence="5" id="KW-0805">Transcription regulation</keyword>
<dbReference type="GO" id="GO:0006355">
    <property type="term" value="P:regulation of DNA-templated transcription"/>
    <property type="evidence" value="ECO:0007669"/>
    <property type="project" value="InterPro"/>
</dbReference>
<feature type="non-terminal residue" evidence="11">
    <location>
        <position position="165"/>
    </location>
</feature>
<dbReference type="SUPFAM" id="SSF47598">
    <property type="entry name" value="Ribbon-helix-helix"/>
    <property type="match status" value="1"/>
</dbReference>
<proteinExistence type="inferred from homology"/>
<dbReference type="EMBL" id="AUZY01002310">
    <property type="protein sequence ID" value="EQD72488.1"/>
    <property type="molecule type" value="Genomic_DNA"/>
</dbReference>
<evidence type="ECO:0000256" key="3">
    <source>
        <dbReference type="ARBA" id="ARBA00022596"/>
    </source>
</evidence>
<dbReference type="HAMAP" id="MF_00476">
    <property type="entry name" value="NikR"/>
    <property type="match status" value="1"/>
</dbReference>
<evidence type="ECO:0000256" key="1">
    <source>
        <dbReference type="ARBA" id="ARBA00001967"/>
    </source>
</evidence>
<keyword evidence="6" id="KW-0238">DNA-binding</keyword>
<name>T1BV81_9ZZZZ</name>
<dbReference type="PANTHER" id="PTHR34719:SF2">
    <property type="entry name" value="NICKEL-RESPONSIVE REGULATOR"/>
    <property type="match status" value="1"/>
</dbReference>
<keyword evidence="4" id="KW-0479">Metal-binding</keyword>
<dbReference type="NCBIfam" id="NF003381">
    <property type="entry name" value="PRK04460.1"/>
    <property type="match status" value="1"/>
</dbReference>
<keyword evidence="3" id="KW-0533">Nickel</keyword>
<evidence type="ECO:0000256" key="8">
    <source>
        <dbReference type="SAM" id="MobiDB-lite"/>
    </source>
</evidence>
<dbReference type="Pfam" id="PF08753">
    <property type="entry name" value="NikR_C"/>
    <property type="match status" value="1"/>
</dbReference>
<dbReference type="AlphaFoldDB" id="T1BV81"/>
<protein>
    <submittedName>
        <fullName evidence="11">Transcriptional regulator NikR, CopG family</fullName>
    </submittedName>
</protein>
<evidence type="ECO:0000313" key="11">
    <source>
        <dbReference type="EMBL" id="EQD72488.1"/>
    </source>
</evidence>
<dbReference type="CDD" id="cd22231">
    <property type="entry name" value="RHH_NikR_HicB-like"/>
    <property type="match status" value="1"/>
</dbReference>
<feature type="compositionally biased region" description="Basic residues" evidence="8">
    <location>
        <begin position="144"/>
        <end position="153"/>
    </location>
</feature>
<dbReference type="InterPro" id="IPR022988">
    <property type="entry name" value="Ni_resp_reg_NikR"/>
</dbReference>
<evidence type="ECO:0000256" key="7">
    <source>
        <dbReference type="ARBA" id="ARBA00023163"/>
    </source>
</evidence>
<dbReference type="InterPro" id="IPR002145">
    <property type="entry name" value="CopG"/>
</dbReference>
<feature type="domain" description="Transcription factor NikR nickel binding C-terminal" evidence="10">
    <location>
        <begin position="59"/>
        <end position="134"/>
    </location>
</feature>
<dbReference type="InterPro" id="IPR013321">
    <property type="entry name" value="Arc_rbn_hlx_hlx"/>
</dbReference>
<evidence type="ECO:0000259" key="10">
    <source>
        <dbReference type="Pfam" id="PF08753"/>
    </source>
</evidence>
<dbReference type="NCBIfam" id="NF002815">
    <property type="entry name" value="PRK02967.1"/>
    <property type="match status" value="1"/>
</dbReference>
<reference evidence="11" key="2">
    <citation type="journal article" date="2014" name="ISME J.">
        <title>Microbial stratification in low pH oxic and suboxic macroscopic growths along an acid mine drainage.</title>
        <authorList>
            <person name="Mendez-Garcia C."/>
            <person name="Mesa V."/>
            <person name="Sprenger R.R."/>
            <person name="Richter M."/>
            <person name="Diez M.S."/>
            <person name="Solano J."/>
            <person name="Bargiela R."/>
            <person name="Golyshina O.V."/>
            <person name="Manteca A."/>
            <person name="Ramos J.L."/>
            <person name="Gallego J.R."/>
            <person name="Llorente I."/>
            <person name="Martins Dos Santos V.A."/>
            <person name="Jensen O.N."/>
            <person name="Pelaez A.I."/>
            <person name="Sanchez J."/>
            <person name="Ferrer M."/>
        </authorList>
    </citation>
    <scope>NUCLEOTIDE SEQUENCE</scope>
</reference>